<keyword evidence="6 9" id="KW-1133">Transmembrane helix</keyword>
<sequence length="513" mass="54417">MARGLSSVREPIDRLVGNWLPFTSSRSSKRGKGTAMRASVTDPQPLRARLGQRHMSMIAIGGVIGAGLFVGSGSAIHSAGPGVILAYIAVGGLVILMMRMLAELAVASPETGSFASYATREIGPWAGLAVGWIYAYMWCVTVGFEATAAAAIAHRTVPGVPPWLAALTFMIVLTALNLITVRAFGEVEFWFASIKVFTIVAFLALGAVALLGWFPGRPAPGLTNLLHNGGFLPHGFTAVLLAVLAIVFSFFGTEVVTVAAGEARNPRAAVRSAMRSVVARILIFYIGSVTVIVMLLPTSSSDVTESPFVAVLDHLGIPLAAQVMDVVVLTAVLSCLNSGIYACSRMLYSLAGRGEAPRIAMRTDRRGVPVLAVLLASLGGFVTVIANYFLPTATVFTFLLESTGALALVVYIGIAVTQYRGRTRLRRERAEQALQVRMWGFPYLTWVVLSLLGTILVALVLIPDSRRSTSLSLAVTAIAATGGLLHGRRIRRAVPSPSSGHLPGGEKVRQDDH</sequence>
<evidence type="ECO:0000256" key="3">
    <source>
        <dbReference type="ARBA" id="ARBA00022448"/>
    </source>
</evidence>
<protein>
    <submittedName>
        <fullName evidence="11">Amino acid permease</fullName>
    </submittedName>
</protein>
<dbReference type="GO" id="GO:0016020">
    <property type="term" value="C:membrane"/>
    <property type="evidence" value="ECO:0007669"/>
    <property type="project" value="UniProtKB-SubCell"/>
</dbReference>
<keyword evidence="4 9" id="KW-0812">Transmembrane</keyword>
<dbReference type="PANTHER" id="PTHR43495:SF5">
    <property type="entry name" value="GAMMA-AMINOBUTYRIC ACID PERMEASE"/>
    <property type="match status" value="1"/>
</dbReference>
<dbReference type="Gene3D" id="1.20.1740.10">
    <property type="entry name" value="Amino acid/polyamine transporter I"/>
    <property type="match status" value="1"/>
</dbReference>
<evidence type="ECO:0000256" key="9">
    <source>
        <dbReference type="SAM" id="Phobius"/>
    </source>
</evidence>
<feature type="transmembrane region" description="Helical" evidence="9">
    <location>
        <begin position="196"/>
        <end position="215"/>
    </location>
</feature>
<comment type="caution">
    <text evidence="11">The sequence shown here is derived from an EMBL/GenBank/DDBJ whole genome shotgun (WGS) entry which is preliminary data.</text>
</comment>
<dbReference type="AlphaFoldDB" id="A0A5C4JBE7"/>
<dbReference type="PIRSF" id="PIRSF006060">
    <property type="entry name" value="AA_transporter"/>
    <property type="match status" value="1"/>
</dbReference>
<dbReference type="Proteomes" id="UP000309174">
    <property type="component" value="Unassembled WGS sequence"/>
</dbReference>
<keyword evidence="7 9" id="KW-0472">Membrane</keyword>
<feature type="transmembrane region" description="Helical" evidence="9">
    <location>
        <begin position="164"/>
        <end position="184"/>
    </location>
</feature>
<dbReference type="GO" id="GO:0006865">
    <property type="term" value="P:amino acid transport"/>
    <property type="evidence" value="ECO:0007669"/>
    <property type="project" value="UniProtKB-KW"/>
</dbReference>
<feature type="transmembrane region" description="Helical" evidence="9">
    <location>
        <begin position="57"/>
        <end position="76"/>
    </location>
</feature>
<name>A0A5C4JBE7_9ACTN</name>
<feature type="transmembrane region" description="Helical" evidence="9">
    <location>
        <begin position="122"/>
        <end position="144"/>
    </location>
</feature>
<dbReference type="EMBL" id="VCKW01000074">
    <property type="protein sequence ID" value="TMR00535.1"/>
    <property type="molecule type" value="Genomic_DNA"/>
</dbReference>
<feature type="transmembrane region" description="Helical" evidence="9">
    <location>
        <begin position="368"/>
        <end position="390"/>
    </location>
</feature>
<feature type="transmembrane region" description="Helical" evidence="9">
    <location>
        <begin position="396"/>
        <end position="419"/>
    </location>
</feature>
<evidence type="ECO:0000313" key="11">
    <source>
        <dbReference type="EMBL" id="TMR00535.1"/>
    </source>
</evidence>
<dbReference type="PROSITE" id="PS00218">
    <property type="entry name" value="AMINO_ACID_PERMEASE_1"/>
    <property type="match status" value="1"/>
</dbReference>
<evidence type="ECO:0000256" key="4">
    <source>
        <dbReference type="ARBA" id="ARBA00022692"/>
    </source>
</evidence>
<feature type="transmembrane region" description="Helical" evidence="9">
    <location>
        <begin position="235"/>
        <end position="256"/>
    </location>
</feature>
<dbReference type="OrthoDB" id="5297508at2"/>
<keyword evidence="3" id="KW-0813">Transport</keyword>
<organism evidence="11 12">
    <name type="scientific">Actinomadura soli</name>
    <dbReference type="NCBI Taxonomy" id="2508997"/>
    <lineage>
        <taxon>Bacteria</taxon>
        <taxon>Bacillati</taxon>
        <taxon>Actinomycetota</taxon>
        <taxon>Actinomycetes</taxon>
        <taxon>Streptosporangiales</taxon>
        <taxon>Thermomonosporaceae</taxon>
        <taxon>Actinomadura</taxon>
    </lineage>
</organism>
<dbReference type="PANTHER" id="PTHR43495">
    <property type="entry name" value="GABA PERMEASE"/>
    <property type="match status" value="1"/>
</dbReference>
<evidence type="ECO:0000256" key="8">
    <source>
        <dbReference type="SAM" id="MobiDB-lite"/>
    </source>
</evidence>
<feature type="transmembrane region" description="Helical" evidence="9">
    <location>
        <begin position="82"/>
        <end position="102"/>
    </location>
</feature>
<evidence type="ECO:0000313" key="12">
    <source>
        <dbReference type="Proteomes" id="UP000309174"/>
    </source>
</evidence>
<dbReference type="InterPro" id="IPR004841">
    <property type="entry name" value="AA-permease/SLC12A_dom"/>
</dbReference>
<feature type="region of interest" description="Disordered" evidence="8">
    <location>
        <begin position="493"/>
        <end position="513"/>
    </location>
</feature>
<feature type="domain" description="Amino acid permease/ SLC12A" evidence="10">
    <location>
        <begin position="54"/>
        <end position="465"/>
    </location>
</feature>
<feature type="transmembrane region" description="Helical" evidence="9">
    <location>
        <begin position="440"/>
        <end position="462"/>
    </location>
</feature>
<evidence type="ECO:0000256" key="5">
    <source>
        <dbReference type="ARBA" id="ARBA00022970"/>
    </source>
</evidence>
<gene>
    <name evidence="11" type="ORF">ETD83_16525</name>
</gene>
<keyword evidence="5" id="KW-0029">Amino-acid transport</keyword>
<dbReference type="GO" id="GO:0055085">
    <property type="term" value="P:transmembrane transport"/>
    <property type="evidence" value="ECO:0007669"/>
    <property type="project" value="InterPro"/>
</dbReference>
<comment type="subcellular location">
    <subcellularLocation>
        <location evidence="1">Membrane</location>
        <topology evidence="1">Multi-pass membrane protein</topology>
    </subcellularLocation>
</comment>
<evidence type="ECO:0000256" key="2">
    <source>
        <dbReference type="ARBA" id="ARBA00008583"/>
    </source>
</evidence>
<dbReference type="Pfam" id="PF00324">
    <property type="entry name" value="AA_permease"/>
    <property type="match status" value="1"/>
</dbReference>
<proteinExistence type="inferred from homology"/>
<evidence type="ECO:0000259" key="10">
    <source>
        <dbReference type="Pfam" id="PF00324"/>
    </source>
</evidence>
<dbReference type="FunFam" id="1.20.1740.10:FF:000001">
    <property type="entry name" value="Amino acid permease"/>
    <property type="match status" value="1"/>
</dbReference>
<evidence type="ECO:0000256" key="1">
    <source>
        <dbReference type="ARBA" id="ARBA00004141"/>
    </source>
</evidence>
<dbReference type="InterPro" id="IPR004840">
    <property type="entry name" value="Amino_acid_permease_CS"/>
</dbReference>
<feature type="transmembrane region" description="Helical" evidence="9">
    <location>
        <begin position="316"/>
        <end position="336"/>
    </location>
</feature>
<feature type="compositionally biased region" description="Basic and acidic residues" evidence="8">
    <location>
        <begin position="504"/>
        <end position="513"/>
    </location>
</feature>
<keyword evidence="12" id="KW-1185">Reference proteome</keyword>
<evidence type="ECO:0000256" key="7">
    <source>
        <dbReference type="ARBA" id="ARBA00023136"/>
    </source>
</evidence>
<reference evidence="11 12" key="1">
    <citation type="submission" date="2019-05" db="EMBL/GenBank/DDBJ databases">
        <title>Draft genome sequence of Actinomadura sp. 14C53.</title>
        <authorList>
            <person name="Saricaoglu S."/>
            <person name="Isik K."/>
        </authorList>
    </citation>
    <scope>NUCLEOTIDE SEQUENCE [LARGE SCALE GENOMIC DNA]</scope>
    <source>
        <strain evidence="11 12">14C53</strain>
    </source>
</reference>
<accession>A0A5C4JBE7</accession>
<feature type="transmembrane region" description="Helical" evidence="9">
    <location>
        <begin position="468"/>
        <end position="485"/>
    </location>
</feature>
<feature type="transmembrane region" description="Helical" evidence="9">
    <location>
        <begin position="277"/>
        <end position="296"/>
    </location>
</feature>
<comment type="similarity">
    <text evidence="2">Belongs to the amino acid-polyamine-organocation (APC) superfamily. Amino acid transporter (AAT) (TC 2.A.3.1) family.</text>
</comment>
<evidence type="ECO:0000256" key="6">
    <source>
        <dbReference type="ARBA" id="ARBA00022989"/>
    </source>
</evidence>